<feature type="transmembrane region" description="Helical" evidence="2">
    <location>
        <begin position="12"/>
        <end position="29"/>
    </location>
</feature>
<evidence type="ECO:0000256" key="2">
    <source>
        <dbReference type="SAM" id="Phobius"/>
    </source>
</evidence>
<dbReference type="GeneID" id="63809261"/>
<feature type="region of interest" description="Disordered" evidence="1">
    <location>
        <begin position="376"/>
        <end position="421"/>
    </location>
</feature>
<accession>A0A2T5LL28</accession>
<organism evidence="3 4">
    <name type="scientific">Aspergillus ochraceoroseus IBT 24754</name>
    <dbReference type="NCBI Taxonomy" id="1392256"/>
    <lineage>
        <taxon>Eukaryota</taxon>
        <taxon>Fungi</taxon>
        <taxon>Dikarya</taxon>
        <taxon>Ascomycota</taxon>
        <taxon>Pezizomycotina</taxon>
        <taxon>Eurotiomycetes</taxon>
        <taxon>Eurotiomycetidae</taxon>
        <taxon>Eurotiales</taxon>
        <taxon>Aspergillaceae</taxon>
        <taxon>Aspergillus</taxon>
        <taxon>Aspergillus subgen. Nidulantes</taxon>
    </lineage>
</organism>
<proteinExistence type="predicted"/>
<feature type="region of interest" description="Disordered" evidence="1">
    <location>
        <begin position="342"/>
        <end position="361"/>
    </location>
</feature>
<gene>
    <name evidence="3" type="ORF">P175DRAFT_0121883</name>
</gene>
<evidence type="ECO:0000313" key="3">
    <source>
        <dbReference type="EMBL" id="PTU16975.1"/>
    </source>
</evidence>
<comment type="caution">
    <text evidence="3">The sequence shown here is derived from an EMBL/GenBank/DDBJ whole genome shotgun (WGS) entry which is preliminary data.</text>
</comment>
<evidence type="ECO:0000256" key="1">
    <source>
        <dbReference type="SAM" id="MobiDB-lite"/>
    </source>
</evidence>
<dbReference type="OrthoDB" id="10265068at2759"/>
<feature type="compositionally biased region" description="Basic and acidic residues" evidence="1">
    <location>
        <begin position="346"/>
        <end position="361"/>
    </location>
</feature>
<reference evidence="3 4" key="1">
    <citation type="journal article" date="2018" name="Proc. Natl. Acad. Sci. U.S.A.">
        <title>Linking secondary metabolites to gene clusters through genome sequencing of six diverse Aspergillus species.</title>
        <authorList>
            <person name="Kaerboelling I."/>
            <person name="Vesth T.C."/>
            <person name="Frisvad J.C."/>
            <person name="Nybo J.L."/>
            <person name="Theobald S."/>
            <person name="Kuo A."/>
            <person name="Bowyer P."/>
            <person name="Matsuda Y."/>
            <person name="Mondo S."/>
            <person name="Lyhne E.K."/>
            <person name="Kogle M.E."/>
            <person name="Clum A."/>
            <person name="Lipzen A."/>
            <person name="Salamov A."/>
            <person name="Ngan C.Y."/>
            <person name="Daum C."/>
            <person name="Chiniquy J."/>
            <person name="Barry K."/>
            <person name="LaButti K."/>
            <person name="Haridas S."/>
            <person name="Simmons B.A."/>
            <person name="Magnuson J.K."/>
            <person name="Mortensen U.H."/>
            <person name="Larsen T.O."/>
            <person name="Grigoriev I.V."/>
            <person name="Baker S.E."/>
            <person name="Andersen M.R."/>
        </authorList>
    </citation>
    <scope>NUCLEOTIDE SEQUENCE [LARGE SCALE GENOMIC DNA]</scope>
    <source>
        <strain evidence="3 4">IBT 24754</strain>
    </source>
</reference>
<keyword evidence="2" id="KW-1133">Transmembrane helix</keyword>
<dbReference type="AlphaFoldDB" id="A0A2T5LL28"/>
<dbReference type="EMBL" id="MSFN02000013">
    <property type="protein sequence ID" value="PTU16975.1"/>
    <property type="molecule type" value="Genomic_DNA"/>
</dbReference>
<keyword evidence="2" id="KW-0472">Membrane</keyword>
<sequence>MYLLGVLVHKPYVFGGFLFCLFFFFFLLLSNDFPQHLQISPGPQELTQHTHQPSKSLGLTTKERNICLADNFALAIIWNRMDSDSASVVLPSLSVARNVYHTFDEELYQRTVDEILSDETSFDTSFDEYSGYQTMDGSADARSREKDEYAAASWKGSWHTKKSPYFSTASPASSSFASALKPKKSVKKPSAMTKRYITKVETTDDDEAEDRSFLLTKKNPSASALTISDPALAFAYDHEYMKNVVEEDIVFGSVDPDKRDQLLQFIAAHSFMRKHKYPVKRSTRRKFIQDLNREATSSGLDQATLDRLRQHVKKTYLELFGTNAVYREGSEFGDEIDGTSKRKAKFEKCKESPKDKQPNIKEMTKSLAKNMKNVSDLAMPKPDNELSSASKGKGKSKLLEPRNALKRKQGNDQEPRKKSRNLHGKWDSCSMLITTPCRLIMMKYFGCKLTDLFRIAHFNRVDISVAFLLNHLYPVLSTYFLKLELDNG</sequence>
<keyword evidence="2" id="KW-0812">Transmembrane</keyword>
<dbReference type="VEuPathDB" id="FungiDB:P175DRAFT_0121883"/>
<dbReference type="RefSeq" id="XP_040748392.1">
    <property type="nucleotide sequence ID" value="XM_040892379.1"/>
</dbReference>
<protein>
    <submittedName>
        <fullName evidence="3">Uncharacterized protein</fullName>
    </submittedName>
</protein>
<name>A0A2T5LL28_9EURO</name>
<evidence type="ECO:0000313" key="4">
    <source>
        <dbReference type="Proteomes" id="UP000244073"/>
    </source>
</evidence>
<dbReference type="Proteomes" id="UP000244073">
    <property type="component" value="Unassembled WGS sequence"/>
</dbReference>